<dbReference type="EMBL" id="AP031573">
    <property type="protein sequence ID" value="BFM41737.1"/>
    <property type="molecule type" value="Genomic_DNA"/>
</dbReference>
<evidence type="ECO:0000313" key="1">
    <source>
        <dbReference type="EMBL" id="BFM41737.1"/>
    </source>
</evidence>
<protein>
    <submittedName>
        <fullName evidence="1">Uncharacterized protein</fullName>
    </submittedName>
</protein>
<accession>A0AAT9GWX3</accession>
<organism evidence="1">
    <name type="scientific">Flavobacterium sp. CFS9</name>
    <dbReference type="NCBI Taxonomy" id="3143118"/>
    <lineage>
        <taxon>Bacteria</taxon>
        <taxon>Pseudomonadati</taxon>
        <taxon>Bacteroidota</taxon>
        <taxon>Flavobacteriia</taxon>
        <taxon>Flavobacteriales</taxon>
        <taxon>Flavobacteriaceae</taxon>
        <taxon>Flavobacterium</taxon>
    </lineage>
</organism>
<gene>
    <name evidence="1" type="ORF">CFS9_03780</name>
</gene>
<dbReference type="RefSeq" id="WP_369616990.1">
    <property type="nucleotide sequence ID" value="NZ_AP031573.1"/>
</dbReference>
<proteinExistence type="predicted"/>
<name>A0AAT9GWX3_9FLAO</name>
<dbReference type="AlphaFoldDB" id="A0AAT9GWX3"/>
<sequence>MHNDSLLDQLKSKLKIIITESYKDNKFELEKDLNTFLETSGEKLERWLFLLSSGNLTEEDLEWLLKSQFHLMEFQMLQTTGISKIKLNAIKNNILKMIFKVLLDMVIPRS</sequence>
<reference evidence="1" key="1">
    <citation type="submission" date="2024-05" db="EMBL/GenBank/DDBJ databases">
        <title>Whole-Genome Sequence of CFS9, a Potential Fish Probiotic Isolated from the Body Surface of Silurus asotus.</title>
        <authorList>
            <person name="Kojima M."/>
            <person name="Tobioka K."/>
            <person name="Yokota K."/>
            <person name="Nakatani H."/>
            <person name="Hori K."/>
            <person name="Tamaru Y."/>
            <person name="Okazaki F."/>
        </authorList>
    </citation>
    <scope>NUCLEOTIDE SEQUENCE</scope>
    <source>
        <strain evidence="1">CFS9</strain>
    </source>
</reference>